<keyword evidence="2" id="KW-1185">Reference proteome</keyword>
<name>A0ABP0PQP7_9DINO</name>
<dbReference type="EMBL" id="CAXAMN010023550">
    <property type="protein sequence ID" value="CAK9078360.1"/>
    <property type="molecule type" value="Genomic_DNA"/>
</dbReference>
<dbReference type="InterPro" id="IPR006461">
    <property type="entry name" value="PLAC_motif_containing"/>
</dbReference>
<evidence type="ECO:0000313" key="1">
    <source>
        <dbReference type="EMBL" id="CAK9078360.1"/>
    </source>
</evidence>
<organism evidence="1 2">
    <name type="scientific">Durusdinium trenchii</name>
    <dbReference type="NCBI Taxonomy" id="1381693"/>
    <lineage>
        <taxon>Eukaryota</taxon>
        <taxon>Sar</taxon>
        <taxon>Alveolata</taxon>
        <taxon>Dinophyceae</taxon>
        <taxon>Suessiales</taxon>
        <taxon>Symbiodiniaceae</taxon>
        <taxon>Durusdinium</taxon>
    </lineage>
</organism>
<protein>
    <submittedName>
        <fullName evidence="1">Uncharacterized protein</fullName>
    </submittedName>
</protein>
<accession>A0ABP0PQP7</accession>
<dbReference type="Proteomes" id="UP001642484">
    <property type="component" value="Unassembled WGS sequence"/>
</dbReference>
<comment type="caution">
    <text evidence="1">The sequence shown here is derived from an EMBL/GenBank/DDBJ whole genome shotgun (WGS) entry which is preliminary data.</text>
</comment>
<dbReference type="Pfam" id="PF04749">
    <property type="entry name" value="PLAC8"/>
    <property type="match status" value="1"/>
</dbReference>
<gene>
    <name evidence="1" type="ORF">CCMP2556_LOCUS38622</name>
</gene>
<evidence type="ECO:0000313" key="2">
    <source>
        <dbReference type="Proteomes" id="UP001642484"/>
    </source>
</evidence>
<sequence>MATIWALGLGRQNYLLPVQTYREHLFDACEASKQEFFHQEKAELFNPHKNGFFHWATATPEPAADTMKAAGLLGFWTALLLFMLVAHLRAAAQDYGPMMGLAAWLCSTAFFTYYRQQLRALFSIKNDTMDKVKDFTMWCCCCFCAAAQEAREVRDFQKAEV</sequence>
<dbReference type="NCBIfam" id="TIGR01571">
    <property type="entry name" value="A_thal_Cys_rich"/>
    <property type="match status" value="1"/>
</dbReference>
<proteinExistence type="predicted"/>
<reference evidence="1 2" key="1">
    <citation type="submission" date="2024-02" db="EMBL/GenBank/DDBJ databases">
        <authorList>
            <person name="Chen Y."/>
            <person name="Shah S."/>
            <person name="Dougan E. K."/>
            <person name="Thang M."/>
            <person name="Chan C."/>
        </authorList>
    </citation>
    <scope>NUCLEOTIDE SEQUENCE [LARGE SCALE GENOMIC DNA]</scope>
</reference>